<accession>A0ABR0R3E5</accession>
<evidence type="ECO:0000313" key="2">
    <source>
        <dbReference type="Proteomes" id="UP001358586"/>
    </source>
</evidence>
<sequence length="155" mass="17584">MWSQLKIPLHYEEHGVQDSCMVVPISYDNSQLTVRGDPDVDEVLDDINDKGTNDDENIDASLVGNPVRCVVIRNDLGAHMSLIDLDVAHAAEFSEYPDILLTHWLVADFKPEELFVGQKFKTTEEFVIAIKRYSMNVSMDYKVVMSKLTLYIGEC</sequence>
<keyword evidence="2" id="KW-1185">Reference proteome</keyword>
<organism evidence="1 2">
    <name type="scientific">Gossypium arboreum</name>
    <name type="common">Tree cotton</name>
    <name type="synonym">Gossypium nanking</name>
    <dbReference type="NCBI Taxonomy" id="29729"/>
    <lineage>
        <taxon>Eukaryota</taxon>
        <taxon>Viridiplantae</taxon>
        <taxon>Streptophyta</taxon>
        <taxon>Embryophyta</taxon>
        <taxon>Tracheophyta</taxon>
        <taxon>Spermatophyta</taxon>
        <taxon>Magnoliopsida</taxon>
        <taxon>eudicotyledons</taxon>
        <taxon>Gunneridae</taxon>
        <taxon>Pentapetalae</taxon>
        <taxon>rosids</taxon>
        <taxon>malvids</taxon>
        <taxon>Malvales</taxon>
        <taxon>Malvaceae</taxon>
        <taxon>Malvoideae</taxon>
        <taxon>Gossypium</taxon>
    </lineage>
</organism>
<comment type="caution">
    <text evidence="1">The sequence shown here is derived from an EMBL/GenBank/DDBJ whole genome shotgun (WGS) entry which is preliminary data.</text>
</comment>
<dbReference type="Proteomes" id="UP001358586">
    <property type="component" value="Chromosome 1"/>
</dbReference>
<name>A0ABR0R3E5_GOSAR</name>
<proteinExistence type="predicted"/>
<gene>
    <name evidence="1" type="ORF">PVK06_002374</name>
</gene>
<evidence type="ECO:0000313" key="1">
    <source>
        <dbReference type="EMBL" id="KAK5846103.1"/>
    </source>
</evidence>
<dbReference type="EMBL" id="JARKNE010000001">
    <property type="protein sequence ID" value="KAK5846103.1"/>
    <property type="molecule type" value="Genomic_DNA"/>
</dbReference>
<protein>
    <submittedName>
        <fullName evidence="1">Uncharacterized protein</fullName>
    </submittedName>
</protein>
<reference evidence="1 2" key="1">
    <citation type="submission" date="2023-03" db="EMBL/GenBank/DDBJ databases">
        <title>WGS of Gossypium arboreum.</title>
        <authorList>
            <person name="Yu D."/>
        </authorList>
    </citation>
    <scope>NUCLEOTIDE SEQUENCE [LARGE SCALE GENOMIC DNA]</scope>
    <source>
        <tissue evidence="1">Leaf</tissue>
    </source>
</reference>